<gene>
    <name evidence="1" type="ORF">PXEA_LOCUS26361</name>
</gene>
<dbReference type="Proteomes" id="UP000784294">
    <property type="component" value="Unassembled WGS sequence"/>
</dbReference>
<protein>
    <submittedName>
        <fullName evidence="1">Uncharacterized protein</fullName>
    </submittedName>
</protein>
<reference evidence="1" key="1">
    <citation type="submission" date="2018-11" db="EMBL/GenBank/DDBJ databases">
        <authorList>
            <consortium name="Pathogen Informatics"/>
        </authorList>
    </citation>
    <scope>NUCLEOTIDE SEQUENCE</scope>
</reference>
<proteinExistence type="predicted"/>
<organism evidence="1 2">
    <name type="scientific">Protopolystoma xenopodis</name>
    <dbReference type="NCBI Taxonomy" id="117903"/>
    <lineage>
        <taxon>Eukaryota</taxon>
        <taxon>Metazoa</taxon>
        <taxon>Spiralia</taxon>
        <taxon>Lophotrochozoa</taxon>
        <taxon>Platyhelminthes</taxon>
        <taxon>Monogenea</taxon>
        <taxon>Polyopisthocotylea</taxon>
        <taxon>Polystomatidea</taxon>
        <taxon>Polystomatidae</taxon>
        <taxon>Protopolystoma</taxon>
    </lineage>
</organism>
<dbReference type="EMBL" id="CAAALY010244883">
    <property type="protein sequence ID" value="VEL32921.1"/>
    <property type="molecule type" value="Genomic_DNA"/>
</dbReference>
<evidence type="ECO:0000313" key="1">
    <source>
        <dbReference type="EMBL" id="VEL32921.1"/>
    </source>
</evidence>
<sequence length="120" mass="13513">MAPTIYLYIHLQDEPFTLCDFLLPSLPPIPTPLTASSACVILSEHVYWALGQFRFPPLCLVSLGRRHGASSQRVAQEDMMVQGRLGSMSSPLRFGLLQLWHCLRGRTNAARPSEWDRNGF</sequence>
<comment type="caution">
    <text evidence="1">The sequence shown here is derived from an EMBL/GenBank/DDBJ whole genome shotgun (WGS) entry which is preliminary data.</text>
</comment>
<dbReference type="AlphaFoldDB" id="A0A3S5CMF8"/>
<evidence type="ECO:0000313" key="2">
    <source>
        <dbReference type="Proteomes" id="UP000784294"/>
    </source>
</evidence>
<name>A0A3S5CMF8_9PLAT</name>
<accession>A0A3S5CMF8</accession>
<keyword evidence="2" id="KW-1185">Reference proteome</keyword>